<dbReference type="AlphaFoldDB" id="A0AAU7NYX3"/>
<evidence type="ECO:0000313" key="3">
    <source>
        <dbReference type="Proteomes" id="UP001225378"/>
    </source>
</evidence>
<keyword evidence="3" id="KW-1185">Reference proteome</keyword>
<evidence type="ECO:0008006" key="4">
    <source>
        <dbReference type="Google" id="ProtNLM"/>
    </source>
</evidence>
<dbReference type="RefSeq" id="WP_305908824.1">
    <property type="nucleotide sequence ID" value="NZ_CP157743.1"/>
</dbReference>
<feature type="region of interest" description="Disordered" evidence="1">
    <location>
        <begin position="80"/>
        <end position="160"/>
    </location>
</feature>
<accession>A0AAU7NYX3</accession>
<dbReference type="KEGG" id="mech:Q9L42_008740"/>
<sequence length="160" mass="19160">MNILTKAIIAVLALYLGGCAHHGGYYSGYYDGGYAVGASSYASSYSYPVYGARQVYVDRPIVRKHRVHKRPVYKTYRYRDRHEGRRYDKHYTKRPRSHAHRDFRDRQSSKRPRKDRYLSDRRSNKSRLDRQGSRRSNVEKFNRRSGRERGHSRYDTHRNR</sequence>
<evidence type="ECO:0000313" key="2">
    <source>
        <dbReference type="EMBL" id="XBS22197.1"/>
    </source>
</evidence>
<evidence type="ECO:0000256" key="1">
    <source>
        <dbReference type="SAM" id="MobiDB-lite"/>
    </source>
</evidence>
<organism evidence="2 3">
    <name type="scientific">Methylomarinum roseum</name>
    <dbReference type="NCBI Taxonomy" id="3067653"/>
    <lineage>
        <taxon>Bacteria</taxon>
        <taxon>Pseudomonadati</taxon>
        <taxon>Pseudomonadota</taxon>
        <taxon>Gammaproteobacteria</taxon>
        <taxon>Methylococcales</taxon>
        <taxon>Methylococcaceae</taxon>
        <taxon>Methylomarinum</taxon>
    </lineage>
</organism>
<dbReference type="Proteomes" id="UP001225378">
    <property type="component" value="Chromosome"/>
</dbReference>
<dbReference type="EMBL" id="CP157743">
    <property type="protein sequence ID" value="XBS22197.1"/>
    <property type="molecule type" value="Genomic_DNA"/>
</dbReference>
<gene>
    <name evidence="2" type="ORF">Q9L42_008740</name>
</gene>
<reference evidence="2 3" key="1">
    <citation type="journal article" date="2024" name="Microbiology">
        <title>Methylomarinum rosea sp. nov., a novel halophilic methanotrophic bacterium from the hypersaline Lake Elton.</title>
        <authorList>
            <person name="Suleimanov R.Z."/>
            <person name="Oshkin I.Y."/>
            <person name="Danilova O.V."/>
            <person name="Suzina N.E."/>
            <person name="Dedysh S.N."/>
        </authorList>
    </citation>
    <scope>NUCLEOTIDE SEQUENCE [LARGE SCALE GENOMIC DNA]</scope>
    <source>
        <strain evidence="2 3">Ch1-1</strain>
    </source>
</reference>
<protein>
    <recommendedName>
        <fullName evidence="4">Lipoprotein</fullName>
    </recommendedName>
</protein>
<feature type="compositionally biased region" description="Basic and acidic residues" evidence="1">
    <location>
        <begin position="115"/>
        <end position="160"/>
    </location>
</feature>
<name>A0AAU7NYX3_9GAMM</name>
<feature type="compositionally biased region" description="Basic and acidic residues" evidence="1">
    <location>
        <begin position="80"/>
        <end position="90"/>
    </location>
</feature>
<proteinExistence type="predicted"/>